<feature type="binding site" evidence="4">
    <location>
        <position position="282"/>
    </location>
    <ligand>
        <name>pyridoxal 5'-phosphate</name>
        <dbReference type="ChEBI" id="CHEBI:597326"/>
    </ligand>
</feature>
<evidence type="ECO:0000256" key="2">
    <source>
        <dbReference type="ARBA" id="ARBA00022801"/>
    </source>
</evidence>
<evidence type="ECO:0000256" key="4">
    <source>
        <dbReference type="HAMAP-Rule" id="MF_01970"/>
    </source>
</evidence>
<proteinExistence type="inferred from homology"/>
<feature type="modified residue" description="N6-(pyridoxal phosphate)lysine" evidence="4">
    <location>
        <position position="227"/>
    </location>
</feature>
<dbReference type="PIRSF" id="PIRSF038800">
    <property type="entry name" value="KYNU"/>
    <property type="match status" value="1"/>
</dbReference>
<comment type="pathway">
    <text evidence="4 6">Amino-acid degradation; L-kynurenine degradation; L-alanine and anthranilate from L-kynurenine: step 1/1.</text>
</comment>
<comment type="subunit">
    <text evidence="4 6">Homodimer.</text>
</comment>
<dbReference type="Gene3D" id="3.40.640.10">
    <property type="entry name" value="Type I PLP-dependent aspartate aminotransferase-like (Major domain)"/>
    <property type="match status" value="1"/>
</dbReference>
<comment type="function">
    <text evidence="4 6">Catalyzes the cleavage of L-kynurenine (L-Kyn) and L-3-hydroxykynurenine (L-3OHKyn) into anthranilic acid (AA) and 3-hydroxyanthranilic acid (3-OHAA), respectively.</text>
</comment>
<feature type="binding site" evidence="4">
    <location>
        <position position="226"/>
    </location>
    <ligand>
        <name>pyridoxal 5'-phosphate</name>
        <dbReference type="ChEBI" id="CHEBI:597326"/>
    </ligand>
</feature>
<evidence type="ECO:0000256" key="1">
    <source>
        <dbReference type="ARBA" id="ARBA00022642"/>
    </source>
</evidence>
<sequence length="416" mass="46563">MSTREQCLELDAQDPLASLRNEFSLPEKLIYLDGNSLGVCPNAALERVHQVVKVEWAEGLVTSWNSAGWRALPERLGNRLASLIGAGENEVVITDTTSTNLYKVLVAALRVQAQRAPERKVILTERNNFPTDIYIAEGLAELLDQGYSVRLVDSPDELQRAVGDDTAVVMITQVNYKTGYLHNMSELTRLCHEKGALTIWDLCHSVGALPIDLKAAGADYAIGCTYKYLNGGPGAPAFVWVSPALRDMTWQPLSGWWGHARQFQMESHYEPAPGISRYLCGTQPMISMAMVECGLDVFHKTSMQALREKSLALTDLFIKQVEARCSSHPLTLITPREHIYRGSHVSFEHPHGYSVIQALIERGVVGDYREPHIMRFGFTPLYSRFVDAWDAAEILGQVLDSGLWRDERFMTRKQVT</sequence>
<dbReference type="Proteomes" id="UP001476583">
    <property type="component" value="Chromosome"/>
</dbReference>
<keyword evidence="2 4" id="KW-0378">Hydrolase</keyword>
<dbReference type="InterPro" id="IPR010111">
    <property type="entry name" value="Kynureninase"/>
</dbReference>
<comment type="catalytic activity">
    <reaction evidence="6">
        <text>3-hydroxy-L-kynurenine + H2O = 3-hydroxyanthranilate + L-alanine + H(+)</text>
        <dbReference type="Rhea" id="RHEA:25143"/>
        <dbReference type="ChEBI" id="CHEBI:15377"/>
        <dbReference type="ChEBI" id="CHEBI:15378"/>
        <dbReference type="ChEBI" id="CHEBI:36559"/>
        <dbReference type="ChEBI" id="CHEBI:57972"/>
        <dbReference type="ChEBI" id="CHEBI:58125"/>
        <dbReference type="EC" id="3.7.1.3"/>
    </reaction>
</comment>
<dbReference type="InterPro" id="IPR015424">
    <property type="entry name" value="PyrdxlP-dep_Trfase"/>
</dbReference>
<comment type="cofactor">
    <cofactor evidence="4 6">
        <name>pyridoxal 5'-phosphate</name>
        <dbReference type="ChEBI" id="CHEBI:597326"/>
    </cofactor>
</comment>
<dbReference type="Pfam" id="PF22580">
    <property type="entry name" value="KYNU_C"/>
    <property type="match status" value="1"/>
</dbReference>
<dbReference type="InterPro" id="IPR015422">
    <property type="entry name" value="PyrdxlP-dep_Trfase_small"/>
</dbReference>
<reference evidence="7 8" key="1">
    <citation type="submission" date="2024-03" db="EMBL/GenBank/DDBJ databases">
        <title>Complete genome of BD2.</title>
        <authorList>
            <person name="Cao G."/>
        </authorList>
    </citation>
    <scope>NUCLEOTIDE SEQUENCE [LARGE SCALE GENOMIC DNA]</scope>
    <source>
        <strain evidence="7 8">BD2</strain>
    </source>
</reference>
<feature type="binding site" evidence="4">
    <location>
        <position position="97"/>
    </location>
    <ligand>
        <name>pyridoxal 5'-phosphate</name>
        <dbReference type="ChEBI" id="CHEBI:597326"/>
    </ligand>
</feature>
<dbReference type="HAMAP" id="MF_01970">
    <property type="entry name" value="Kynureninase"/>
    <property type="match status" value="1"/>
</dbReference>
<keyword evidence="3 4" id="KW-0663">Pyridoxal phosphate</keyword>
<feature type="binding site" evidence="4">
    <location>
        <begin position="129"/>
        <end position="132"/>
    </location>
    <ligand>
        <name>pyridoxal 5'-phosphate</name>
        <dbReference type="ChEBI" id="CHEBI:597326"/>
    </ligand>
</feature>
<evidence type="ECO:0000313" key="7">
    <source>
        <dbReference type="EMBL" id="WXL26968.1"/>
    </source>
</evidence>
<feature type="binding site" evidence="4">
    <location>
        <position position="98"/>
    </location>
    <ligand>
        <name>pyridoxal 5'-phosphate</name>
        <dbReference type="ChEBI" id="CHEBI:597326"/>
    </ligand>
</feature>
<feature type="binding site" evidence="4">
    <location>
        <position position="172"/>
    </location>
    <ligand>
        <name>pyridoxal 5'-phosphate</name>
        <dbReference type="ChEBI" id="CHEBI:597326"/>
    </ligand>
</feature>
<keyword evidence="1 4" id="KW-0662">Pyridine nucleotide biosynthesis</keyword>
<evidence type="ECO:0000256" key="3">
    <source>
        <dbReference type="ARBA" id="ARBA00022898"/>
    </source>
</evidence>
<accession>A0ABZ2RJ08</accession>
<feature type="binding site" evidence="4">
    <location>
        <position position="204"/>
    </location>
    <ligand>
        <name>pyridoxal 5'-phosphate</name>
        <dbReference type="ChEBI" id="CHEBI:597326"/>
    </ligand>
</feature>
<gene>
    <name evidence="4 7" type="primary">kynU</name>
    <name evidence="7" type="ORF">WG219_05760</name>
</gene>
<comment type="similarity">
    <text evidence="4 6">Belongs to the kynureninase family.</text>
</comment>
<dbReference type="NCBIfam" id="TIGR01814">
    <property type="entry name" value="kynureninase"/>
    <property type="match status" value="1"/>
</dbReference>
<evidence type="ECO:0000313" key="8">
    <source>
        <dbReference type="Proteomes" id="UP001476583"/>
    </source>
</evidence>
<feature type="binding site" evidence="4">
    <location>
        <position position="201"/>
    </location>
    <ligand>
        <name>pyridoxal 5'-phosphate</name>
        <dbReference type="ChEBI" id="CHEBI:597326"/>
    </ligand>
</feature>
<feature type="binding site" evidence="4">
    <location>
        <position position="256"/>
    </location>
    <ligand>
        <name>pyridoxal 5'-phosphate</name>
        <dbReference type="ChEBI" id="CHEBI:597326"/>
    </ligand>
</feature>
<dbReference type="EMBL" id="CP148074">
    <property type="protein sequence ID" value="WXL26968.1"/>
    <property type="molecule type" value="Genomic_DNA"/>
</dbReference>
<organism evidence="7 8">
    <name type="scientific">Ectopseudomonas mendocina</name>
    <name type="common">Pseudomonas mendocina</name>
    <dbReference type="NCBI Taxonomy" id="300"/>
    <lineage>
        <taxon>Bacteria</taxon>
        <taxon>Pseudomonadati</taxon>
        <taxon>Pseudomonadota</taxon>
        <taxon>Gammaproteobacteria</taxon>
        <taxon>Pseudomonadales</taxon>
        <taxon>Pseudomonadaceae</taxon>
        <taxon>Ectopseudomonas</taxon>
    </lineage>
</organism>
<evidence type="ECO:0000256" key="5">
    <source>
        <dbReference type="NCBIfam" id="TIGR01814"/>
    </source>
</evidence>
<dbReference type="Gene3D" id="3.90.1150.10">
    <property type="entry name" value="Aspartate Aminotransferase, domain 1"/>
    <property type="match status" value="1"/>
</dbReference>
<dbReference type="InterPro" id="IPR015421">
    <property type="entry name" value="PyrdxlP-dep_Trfase_major"/>
</dbReference>
<comment type="catalytic activity">
    <reaction evidence="4 6">
        <text>L-kynurenine + H2O = anthranilate + L-alanine + H(+)</text>
        <dbReference type="Rhea" id="RHEA:16813"/>
        <dbReference type="ChEBI" id="CHEBI:15377"/>
        <dbReference type="ChEBI" id="CHEBI:15378"/>
        <dbReference type="ChEBI" id="CHEBI:16567"/>
        <dbReference type="ChEBI" id="CHEBI:57959"/>
        <dbReference type="ChEBI" id="CHEBI:57972"/>
        <dbReference type="EC" id="3.7.1.3"/>
    </reaction>
</comment>
<evidence type="ECO:0000256" key="6">
    <source>
        <dbReference type="PIRNR" id="PIRNR038800"/>
    </source>
</evidence>
<dbReference type="PANTHER" id="PTHR14084">
    <property type="entry name" value="KYNURENINASE"/>
    <property type="match status" value="1"/>
</dbReference>
<name>A0ABZ2RJ08_ECTME</name>
<dbReference type="EC" id="3.7.1.3" evidence="4 5"/>
<dbReference type="PANTHER" id="PTHR14084:SF0">
    <property type="entry name" value="KYNURENINASE"/>
    <property type="match status" value="1"/>
</dbReference>
<comment type="pathway">
    <text evidence="4 6">Cofactor biosynthesis; NAD(+) biosynthesis; quinolinate from L-kynurenine: step 2/3.</text>
</comment>
<keyword evidence="8" id="KW-1185">Reference proteome</keyword>
<dbReference type="SUPFAM" id="SSF53383">
    <property type="entry name" value="PLP-dependent transferases"/>
    <property type="match status" value="1"/>
</dbReference>
<dbReference type="GO" id="GO:0030429">
    <property type="term" value="F:kynureninase activity"/>
    <property type="evidence" value="ECO:0007669"/>
    <property type="project" value="UniProtKB-EC"/>
</dbReference>
<protein>
    <recommendedName>
        <fullName evidence="4 5">Kynureninase</fullName>
        <ecNumber evidence="4 5">3.7.1.3</ecNumber>
    </recommendedName>
    <alternativeName>
        <fullName evidence="4">L-kynurenine hydrolase</fullName>
    </alternativeName>
</protein>